<name>A0A558F304_9GAMM</name>
<dbReference type="GO" id="GO:0016020">
    <property type="term" value="C:membrane"/>
    <property type="evidence" value="ECO:0007669"/>
    <property type="project" value="InterPro"/>
</dbReference>
<sequence length="390" mass="44924">MKSWAHWFAKPELPTQHPSKQIEALQHQLFISKFELMCTQLELKLARLDAELSGLPEHLFELEQQMASMLEVPATQIACVLCYPFSQECFIYHSYRQQLSRTELKAIQHNLLNHAAYSGADLESVSELNLLSYQARLLFTGQDVVVWRLYETQALKEKHHHLYQLLDQALQRGLQTWVEQQQKIRTTLLQERREVAAELHDSIAQILGFLRLKSAQLNQQCKQQPQYAELRSTTEELANYTHYAYQQTRELITASRLAYQELDFASALKKVVVEFEHHSGVSFELDNRVPQLKVSAKQSVQLLYIIRESLSNVVRHSHASIAKIRLEHLASGTLQMSVEDNGRGLDLSQKRNDSFGLEIMHERAERIGAELCFKANQPQGTCVILKLNAH</sequence>
<evidence type="ECO:0000256" key="3">
    <source>
        <dbReference type="ARBA" id="ARBA00022553"/>
    </source>
</evidence>
<dbReference type="PANTHER" id="PTHR24421">
    <property type="entry name" value="NITRATE/NITRITE SENSOR PROTEIN NARX-RELATED"/>
    <property type="match status" value="1"/>
</dbReference>
<evidence type="ECO:0000256" key="4">
    <source>
        <dbReference type="ARBA" id="ARBA00022679"/>
    </source>
</evidence>
<dbReference type="PANTHER" id="PTHR24421:SF10">
    <property type="entry name" value="NITRATE_NITRITE SENSOR PROTEIN NARQ"/>
    <property type="match status" value="1"/>
</dbReference>
<comment type="catalytic activity">
    <reaction evidence="1">
        <text>ATP + protein L-histidine = ADP + protein N-phospho-L-histidine.</text>
        <dbReference type="EC" id="2.7.13.3"/>
    </reaction>
</comment>
<dbReference type="InterPro" id="IPR011712">
    <property type="entry name" value="Sig_transdc_His_kin_sub3_dim/P"/>
</dbReference>
<evidence type="ECO:0000256" key="7">
    <source>
        <dbReference type="ARBA" id="ARBA00022840"/>
    </source>
</evidence>
<dbReference type="Gene3D" id="1.20.5.1930">
    <property type="match status" value="1"/>
</dbReference>
<evidence type="ECO:0000256" key="2">
    <source>
        <dbReference type="ARBA" id="ARBA00012438"/>
    </source>
</evidence>
<dbReference type="InterPro" id="IPR050482">
    <property type="entry name" value="Sensor_HK_TwoCompSys"/>
</dbReference>
<evidence type="ECO:0000313" key="10">
    <source>
        <dbReference type="EMBL" id="TVT79808.1"/>
    </source>
</evidence>
<reference evidence="10 11" key="1">
    <citation type="submission" date="2019-07" db="EMBL/GenBank/DDBJ databases">
        <title>Draft Genome Sequence of the first blaOXA-58-Harboring Acinetobacter colistiniresistens clinical isolate from Brazil.</title>
        <authorList>
            <person name="Favaro L.S."/>
            <person name="Paula-Petroli S.B."/>
            <person name="Moura C.F."/>
            <person name="Tognim M.C.B."/>
            <person name="Venancio E.J."/>
            <person name="Yamada-Ogatta S.F."/>
            <person name="Carrara-Marroni F.E."/>
        </authorList>
    </citation>
    <scope>NUCLEOTIDE SEQUENCE [LARGE SCALE GENOMIC DNA]</scope>
    <source>
        <strain evidence="10 11">DL</strain>
    </source>
</reference>
<dbReference type="AlphaFoldDB" id="A0A558F304"/>
<keyword evidence="6 10" id="KW-0418">Kinase</keyword>
<dbReference type="Pfam" id="PF02518">
    <property type="entry name" value="HATPase_c"/>
    <property type="match status" value="1"/>
</dbReference>
<dbReference type="PROSITE" id="PS50109">
    <property type="entry name" value="HIS_KIN"/>
    <property type="match status" value="1"/>
</dbReference>
<proteinExistence type="predicted"/>
<feature type="domain" description="Histidine kinase" evidence="9">
    <location>
        <begin position="194"/>
        <end position="390"/>
    </location>
</feature>
<evidence type="ECO:0000256" key="8">
    <source>
        <dbReference type="ARBA" id="ARBA00023012"/>
    </source>
</evidence>
<keyword evidence="8" id="KW-0902">Two-component regulatory system</keyword>
<dbReference type="Pfam" id="PF07730">
    <property type="entry name" value="HisKA_3"/>
    <property type="match status" value="1"/>
</dbReference>
<gene>
    <name evidence="10" type="ORF">FPV60_13850</name>
</gene>
<protein>
    <recommendedName>
        <fullName evidence="2">histidine kinase</fullName>
        <ecNumber evidence="2">2.7.13.3</ecNumber>
    </recommendedName>
</protein>
<evidence type="ECO:0000256" key="1">
    <source>
        <dbReference type="ARBA" id="ARBA00000085"/>
    </source>
</evidence>
<keyword evidence="5" id="KW-0547">Nucleotide-binding</keyword>
<dbReference type="GO" id="GO:0005524">
    <property type="term" value="F:ATP binding"/>
    <property type="evidence" value="ECO:0007669"/>
    <property type="project" value="UniProtKB-KW"/>
</dbReference>
<organism evidence="10 11">
    <name type="scientific">Acinetobacter colistiniresistens</name>
    <dbReference type="NCBI Taxonomy" id="280145"/>
    <lineage>
        <taxon>Bacteria</taxon>
        <taxon>Pseudomonadati</taxon>
        <taxon>Pseudomonadota</taxon>
        <taxon>Gammaproteobacteria</taxon>
        <taxon>Moraxellales</taxon>
        <taxon>Moraxellaceae</taxon>
        <taxon>Acinetobacter</taxon>
    </lineage>
</organism>
<keyword evidence="7" id="KW-0067">ATP-binding</keyword>
<accession>A0A558F304</accession>
<dbReference type="Gene3D" id="3.30.565.10">
    <property type="entry name" value="Histidine kinase-like ATPase, C-terminal domain"/>
    <property type="match status" value="1"/>
</dbReference>
<dbReference type="CDD" id="cd16917">
    <property type="entry name" value="HATPase_UhpB-NarQ-NarX-like"/>
    <property type="match status" value="1"/>
</dbReference>
<keyword evidence="4" id="KW-0808">Transferase</keyword>
<comment type="caution">
    <text evidence="10">The sequence shown here is derived from an EMBL/GenBank/DDBJ whole genome shotgun (WGS) entry which is preliminary data.</text>
</comment>
<evidence type="ECO:0000256" key="5">
    <source>
        <dbReference type="ARBA" id="ARBA00022741"/>
    </source>
</evidence>
<dbReference type="InterPro" id="IPR036890">
    <property type="entry name" value="HATPase_C_sf"/>
</dbReference>
<evidence type="ECO:0000259" key="9">
    <source>
        <dbReference type="PROSITE" id="PS50109"/>
    </source>
</evidence>
<dbReference type="Proteomes" id="UP000316981">
    <property type="component" value="Unassembled WGS sequence"/>
</dbReference>
<evidence type="ECO:0000313" key="11">
    <source>
        <dbReference type="Proteomes" id="UP000316981"/>
    </source>
</evidence>
<dbReference type="EC" id="2.7.13.3" evidence="2"/>
<keyword evidence="3" id="KW-0597">Phosphoprotein</keyword>
<dbReference type="GO" id="GO:0046983">
    <property type="term" value="F:protein dimerization activity"/>
    <property type="evidence" value="ECO:0007669"/>
    <property type="project" value="InterPro"/>
</dbReference>
<dbReference type="InterPro" id="IPR005467">
    <property type="entry name" value="His_kinase_dom"/>
</dbReference>
<evidence type="ECO:0000256" key="6">
    <source>
        <dbReference type="ARBA" id="ARBA00022777"/>
    </source>
</evidence>
<dbReference type="GO" id="GO:0000155">
    <property type="term" value="F:phosphorelay sensor kinase activity"/>
    <property type="evidence" value="ECO:0007669"/>
    <property type="project" value="InterPro"/>
</dbReference>
<dbReference type="EMBL" id="VMTP01000071">
    <property type="protein sequence ID" value="TVT79808.1"/>
    <property type="molecule type" value="Genomic_DNA"/>
</dbReference>
<dbReference type="InterPro" id="IPR003594">
    <property type="entry name" value="HATPase_dom"/>
</dbReference>
<dbReference type="SUPFAM" id="SSF55874">
    <property type="entry name" value="ATPase domain of HSP90 chaperone/DNA topoisomerase II/histidine kinase"/>
    <property type="match status" value="1"/>
</dbReference>